<feature type="domain" description="Thiamine pyrophosphate enzyme N-terminal TPP-binding" evidence="7">
    <location>
        <begin position="59"/>
        <end position="162"/>
    </location>
</feature>
<feature type="domain" description="Thiamine pyrophosphate enzyme central" evidence="5">
    <location>
        <begin position="250"/>
        <end position="383"/>
    </location>
</feature>
<feature type="region of interest" description="Disordered" evidence="4">
    <location>
        <begin position="1"/>
        <end position="50"/>
    </location>
</feature>
<evidence type="ECO:0000313" key="9">
    <source>
        <dbReference type="Proteomes" id="UP000460221"/>
    </source>
</evidence>
<evidence type="ECO:0000256" key="4">
    <source>
        <dbReference type="SAM" id="MobiDB-lite"/>
    </source>
</evidence>
<dbReference type="PANTHER" id="PTHR18968">
    <property type="entry name" value="THIAMINE PYROPHOSPHATE ENZYMES"/>
    <property type="match status" value="1"/>
</dbReference>
<dbReference type="InterPro" id="IPR012000">
    <property type="entry name" value="Thiamin_PyroP_enz_cen_dom"/>
</dbReference>
<dbReference type="Pfam" id="PF02775">
    <property type="entry name" value="TPP_enzyme_C"/>
    <property type="match status" value="1"/>
</dbReference>
<dbReference type="SUPFAM" id="SSF52467">
    <property type="entry name" value="DHS-like NAD/FAD-binding domain"/>
    <property type="match status" value="1"/>
</dbReference>
<feature type="domain" description="Thiamine pyrophosphate enzyme TPP-binding" evidence="6">
    <location>
        <begin position="461"/>
        <end position="605"/>
    </location>
</feature>
<dbReference type="PANTHER" id="PTHR18968:SF133">
    <property type="entry name" value="BENZOYLFORMATE DECARBOXYLASE"/>
    <property type="match status" value="1"/>
</dbReference>
<dbReference type="InterPro" id="IPR012001">
    <property type="entry name" value="Thiamin_PyroP_enz_TPP-bd_dom"/>
</dbReference>
<dbReference type="Gene3D" id="3.40.50.970">
    <property type="match status" value="2"/>
</dbReference>
<dbReference type="EMBL" id="WLYK01000002">
    <property type="protein sequence ID" value="MTD14037.1"/>
    <property type="molecule type" value="Genomic_DNA"/>
</dbReference>
<evidence type="ECO:0000313" key="8">
    <source>
        <dbReference type="EMBL" id="MTD14037.1"/>
    </source>
</evidence>
<dbReference type="InterPro" id="IPR011766">
    <property type="entry name" value="TPP_enzyme_TPP-bd"/>
</dbReference>
<keyword evidence="9" id="KW-1185">Reference proteome</keyword>
<gene>
    <name evidence="8" type="ORF">GIS00_08780</name>
</gene>
<dbReference type="GO" id="GO:0030976">
    <property type="term" value="F:thiamine pyrophosphate binding"/>
    <property type="evidence" value="ECO:0007669"/>
    <property type="project" value="InterPro"/>
</dbReference>
<protein>
    <recommendedName>
        <fullName evidence="10">Thiamine pyrophosphate-binding protein</fullName>
    </recommendedName>
</protein>
<evidence type="ECO:0000256" key="1">
    <source>
        <dbReference type="ARBA" id="ARBA00007812"/>
    </source>
</evidence>
<comment type="similarity">
    <text evidence="1 3">Belongs to the TPP enzyme family.</text>
</comment>
<name>A0A7K1FIT9_9ACTN</name>
<dbReference type="InterPro" id="IPR029061">
    <property type="entry name" value="THDP-binding"/>
</dbReference>
<dbReference type="Pfam" id="PF02776">
    <property type="entry name" value="TPP_enzyme_N"/>
    <property type="match status" value="1"/>
</dbReference>
<evidence type="ECO:0000259" key="5">
    <source>
        <dbReference type="Pfam" id="PF00205"/>
    </source>
</evidence>
<feature type="compositionally biased region" description="Basic and acidic residues" evidence="4">
    <location>
        <begin position="39"/>
        <end position="50"/>
    </location>
</feature>
<dbReference type="Pfam" id="PF00205">
    <property type="entry name" value="TPP_enzyme_M"/>
    <property type="match status" value="1"/>
</dbReference>
<dbReference type="Gene3D" id="3.40.50.1220">
    <property type="entry name" value="TPP-binding domain"/>
    <property type="match status" value="1"/>
</dbReference>
<keyword evidence="2 3" id="KW-0786">Thiamine pyrophosphate</keyword>
<evidence type="ECO:0000256" key="2">
    <source>
        <dbReference type="ARBA" id="ARBA00023052"/>
    </source>
</evidence>
<dbReference type="InterPro" id="IPR045229">
    <property type="entry name" value="TPP_enz"/>
</dbReference>
<dbReference type="CDD" id="cd02002">
    <property type="entry name" value="TPP_BFDC"/>
    <property type="match status" value="1"/>
</dbReference>
<organism evidence="8 9">
    <name type="scientific">Nakamurella alba</name>
    <dbReference type="NCBI Taxonomy" id="2665158"/>
    <lineage>
        <taxon>Bacteria</taxon>
        <taxon>Bacillati</taxon>
        <taxon>Actinomycetota</taxon>
        <taxon>Actinomycetes</taxon>
        <taxon>Nakamurellales</taxon>
        <taxon>Nakamurellaceae</taxon>
        <taxon>Nakamurella</taxon>
    </lineage>
</organism>
<evidence type="ECO:0008006" key="10">
    <source>
        <dbReference type="Google" id="ProtNLM"/>
    </source>
</evidence>
<proteinExistence type="inferred from homology"/>
<dbReference type="CDD" id="cd07035">
    <property type="entry name" value="TPP_PYR_POX_like"/>
    <property type="match status" value="1"/>
</dbReference>
<evidence type="ECO:0000256" key="3">
    <source>
        <dbReference type="RuleBase" id="RU362132"/>
    </source>
</evidence>
<dbReference type="GO" id="GO:0003984">
    <property type="term" value="F:acetolactate synthase activity"/>
    <property type="evidence" value="ECO:0007669"/>
    <property type="project" value="TreeGrafter"/>
</dbReference>
<dbReference type="SUPFAM" id="SSF52518">
    <property type="entry name" value="Thiamin diphosphate-binding fold (THDP-binding)"/>
    <property type="match status" value="2"/>
</dbReference>
<accession>A0A7K1FIT9</accession>
<evidence type="ECO:0000259" key="6">
    <source>
        <dbReference type="Pfam" id="PF02775"/>
    </source>
</evidence>
<sequence>MAGRRLLAHDPAPGSRRLRLQHRGCAREPAGGRLTHPRRPTDQDRAGQSWKERAVTTLTGATVLVRQLLAEGVEHVFGNPGTTEQAFVREVARTPELTYVLGLQESIAAGAADGYARAAGRPAFLQLHAAAGVGNALGMLYSAQVGRAPMVVYCGEPATTLSELEPILYGRPASMAKEFVKCAVRVDDVAQLATLTRRAFKIAAEAPTGVVMLSVPQNVLDDTVEIDDEAGFFASSRIDVRTVPAAEVVEDLAWRLLTAQRPVLLCGDGVARSGAADAVVALAEQIGAPIFDVSSSELTVPSTTPLFQGGLNMLSDRSITRDLDPFDVLVGLGASFFPLINVSGAALIRSDQQFVQIDPDGWELGKNRPADRLIRADIPGTLRLIGAAIDRVAGPDFGTTAAARTADVVSARQERDKRFVAALEGRGARGAGMTPLELASVLAEVLPPEVILVDESVSMTGTVQQVVPRTIPGSVLRARGGGLGQGMPTAIGAHLGSGGRRVVAVVGDGASMYTVQSLWTAARHGVPVVFVICNNGSYHILKKNMQYYQNGAPAEETLPYDLMPAIDMVALAAGFGVEGEVVDSADALRKSLGAALERPGPSLIDARVSTPE</sequence>
<dbReference type="Proteomes" id="UP000460221">
    <property type="component" value="Unassembled WGS sequence"/>
</dbReference>
<dbReference type="InterPro" id="IPR029035">
    <property type="entry name" value="DHS-like_NAD/FAD-binding_dom"/>
</dbReference>
<dbReference type="AlphaFoldDB" id="A0A7K1FIT9"/>
<dbReference type="GO" id="GO:0000287">
    <property type="term" value="F:magnesium ion binding"/>
    <property type="evidence" value="ECO:0007669"/>
    <property type="project" value="InterPro"/>
</dbReference>
<comment type="caution">
    <text evidence="8">The sequence shown here is derived from an EMBL/GenBank/DDBJ whole genome shotgun (WGS) entry which is preliminary data.</text>
</comment>
<dbReference type="GO" id="GO:0050660">
    <property type="term" value="F:flavin adenine dinucleotide binding"/>
    <property type="evidence" value="ECO:0007669"/>
    <property type="project" value="TreeGrafter"/>
</dbReference>
<evidence type="ECO:0000259" key="7">
    <source>
        <dbReference type="Pfam" id="PF02776"/>
    </source>
</evidence>
<reference evidence="8 9" key="1">
    <citation type="submission" date="2019-11" db="EMBL/GenBank/DDBJ databases">
        <authorList>
            <person name="Jiang L.-Q."/>
        </authorList>
    </citation>
    <scope>NUCLEOTIDE SEQUENCE [LARGE SCALE GENOMIC DNA]</scope>
    <source>
        <strain evidence="8 9">YIM 132087</strain>
    </source>
</reference>